<dbReference type="Proteomes" id="UP001066276">
    <property type="component" value="Chromosome 8"/>
</dbReference>
<evidence type="ECO:0000313" key="3">
    <source>
        <dbReference type="Proteomes" id="UP001066276"/>
    </source>
</evidence>
<dbReference type="AlphaFoldDB" id="A0AAV7NR28"/>
<evidence type="ECO:0000256" key="1">
    <source>
        <dbReference type="SAM" id="MobiDB-lite"/>
    </source>
</evidence>
<feature type="region of interest" description="Disordered" evidence="1">
    <location>
        <begin position="1"/>
        <end position="27"/>
    </location>
</feature>
<organism evidence="2 3">
    <name type="scientific">Pleurodeles waltl</name>
    <name type="common">Iberian ribbed newt</name>
    <dbReference type="NCBI Taxonomy" id="8319"/>
    <lineage>
        <taxon>Eukaryota</taxon>
        <taxon>Metazoa</taxon>
        <taxon>Chordata</taxon>
        <taxon>Craniata</taxon>
        <taxon>Vertebrata</taxon>
        <taxon>Euteleostomi</taxon>
        <taxon>Amphibia</taxon>
        <taxon>Batrachia</taxon>
        <taxon>Caudata</taxon>
        <taxon>Salamandroidea</taxon>
        <taxon>Salamandridae</taxon>
        <taxon>Pleurodelinae</taxon>
        <taxon>Pleurodeles</taxon>
    </lineage>
</organism>
<protein>
    <submittedName>
        <fullName evidence="2">Uncharacterized protein</fullName>
    </submittedName>
</protein>
<sequence length="93" mass="10794">MNADKCQDVVEEEYSVRHPGGTTQRNSLKEEEWFRGMTLEKCRKGETEAEEVLETQVQSRREREVEEEDAEGGNTGPSEEKVEPQKPLRAERR</sequence>
<proteinExistence type="predicted"/>
<accession>A0AAV7NR28</accession>
<evidence type="ECO:0000313" key="2">
    <source>
        <dbReference type="EMBL" id="KAJ1117989.1"/>
    </source>
</evidence>
<feature type="compositionally biased region" description="Basic and acidic residues" evidence="1">
    <location>
        <begin position="78"/>
        <end position="93"/>
    </location>
</feature>
<reference evidence="2" key="1">
    <citation type="journal article" date="2022" name="bioRxiv">
        <title>Sequencing and chromosome-scale assembly of the giantPleurodeles waltlgenome.</title>
        <authorList>
            <person name="Brown T."/>
            <person name="Elewa A."/>
            <person name="Iarovenko S."/>
            <person name="Subramanian E."/>
            <person name="Araus A.J."/>
            <person name="Petzold A."/>
            <person name="Susuki M."/>
            <person name="Suzuki K.-i.T."/>
            <person name="Hayashi T."/>
            <person name="Toyoda A."/>
            <person name="Oliveira C."/>
            <person name="Osipova E."/>
            <person name="Leigh N.D."/>
            <person name="Simon A."/>
            <person name="Yun M.H."/>
        </authorList>
    </citation>
    <scope>NUCLEOTIDE SEQUENCE</scope>
    <source>
        <strain evidence="2">20211129_DDA</strain>
        <tissue evidence="2">Liver</tissue>
    </source>
</reference>
<gene>
    <name evidence="2" type="ORF">NDU88_006184</name>
</gene>
<comment type="caution">
    <text evidence="2">The sequence shown here is derived from an EMBL/GenBank/DDBJ whole genome shotgun (WGS) entry which is preliminary data.</text>
</comment>
<name>A0AAV7NR28_PLEWA</name>
<dbReference type="EMBL" id="JANPWB010000012">
    <property type="protein sequence ID" value="KAJ1117989.1"/>
    <property type="molecule type" value="Genomic_DNA"/>
</dbReference>
<feature type="region of interest" description="Disordered" evidence="1">
    <location>
        <begin position="45"/>
        <end position="93"/>
    </location>
</feature>
<keyword evidence="3" id="KW-1185">Reference proteome</keyword>